<reference evidence="2" key="1">
    <citation type="journal article" date="2023" name="Front. Plant Sci.">
        <title>Chromosomal-level genome assembly of Melastoma candidum provides insights into trichome evolution.</title>
        <authorList>
            <person name="Zhong Y."/>
            <person name="Wu W."/>
            <person name="Sun C."/>
            <person name="Zou P."/>
            <person name="Liu Y."/>
            <person name="Dai S."/>
            <person name="Zhou R."/>
        </authorList>
    </citation>
    <scope>NUCLEOTIDE SEQUENCE [LARGE SCALE GENOMIC DNA]</scope>
</reference>
<evidence type="ECO:0000313" key="2">
    <source>
        <dbReference type="Proteomes" id="UP001057402"/>
    </source>
</evidence>
<evidence type="ECO:0000313" key="1">
    <source>
        <dbReference type="EMBL" id="KAI4375404.1"/>
    </source>
</evidence>
<protein>
    <submittedName>
        <fullName evidence="1">Uncharacterized protein</fullName>
    </submittedName>
</protein>
<organism evidence="1 2">
    <name type="scientific">Melastoma candidum</name>
    <dbReference type="NCBI Taxonomy" id="119954"/>
    <lineage>
        <taxon>Eukaryota</taxon>
        <taxon>Viridiplantae</taxon>
        <taxon>Streptophyta</taxon>
        <taxon>Embryophyta</taxon>
        <taxon>Tracheophyta</taxon>
        <taxon>Spermatophyta</taxon>
        <taxon>Magnoliopsida</taxon>
        <taxon>eudicotyledons</taxon>
        <taxon>Gunneridae</taxon>
        <taxon>Pentapetalae</taxon>
        <taxon>rosids</taxon>
        <taxon>malvids</taxon>
        <taxon>Myrtales</taxon>
        <taxon>Melastomataceae</taxon>
        <taxon>Melastomatoideae</taxon>
        <taxon>Melastomateae</taxon>
        <taxon>Melastoma</taxon>
    </lineage>
</organism>
<name>A0ACB9R966_9MYRT</name>
<dbReference type="EMBL" id="CM042883">
    <property type="protein sequence ID" value="KAI4375404.1"/>
    <property type="molecule type" value="Genomic_DNA"/>
</dbReference>
<dbReference type="Proteomes" id="UP001057402">
    <property type="component" value="Chromosome 4"/>
</dbReference>
<keyword evidence="2" id="KW-1185">Reference proteome</keyword>
<gene>
    <name evidence="1" type="ORF">MLD38_013278</name>
</gene>
<proteinExistence type="predicted"/>
<comment type="caution">
    <text evidence="1">The sequence shown here is derived from an EMBL/GenBank/DDBJ whole genome shotgun (WGS) entry which is preliminary data.</text>
</comment>
<sequence length="229" mass="25691">MSAPTPGRPLYLKFRTSHIENMRYLRTLGLLTHEKNHRKLPSLNQVDQMLAMVSFLKSKGLKDCDFSQLALLCPQLFSSSVTPADIAPVFDFLTVDVSASVEESCGLINKCPSLLLSDVENCLKPTHQYLKELGVGKLNSPTTLNAFLLNTRLEKIYDKRDVLAVRITVFIRVVMHYHSHVAEENGDRLQVNVPLDAGMLIQQTSKVGKGDHGNRRLLGTTILKEPLYF</sequence>
<accession>A0ACB9R966</accession>